<evidence type="ECO:0008006" key="4">
    <source>
        <dbReference type="Google" id="ProtNLM"/>
    </source>
</evidence>
<dbReference type="Proteomes" id="UP001596098">
    <property type="component" value="Unassembled WGS sequence"/>
</dbReference>
<dbReference type="RefSeq" id="WP_128219969.1">
    <property type="nucleotide sequence ID" value="NZ_CP034929.1"/>
</dbReference>
<evidence type="ECO:0000256" key="1">
    <source>
        <dbReference type="SAM" id="MobiDB-lite"/>
    </source>
</evidence>
<comment type="caution">
    <text evidence="2">The sequence shown here is derived from an EMBL/GenBank/DDBJ whole genome shotgun (WGS) entry which is preliminary data.</text>
</comment>
<name>A0ABW1QXQ2_9ACTN</name>
<proteinExistence type="predicted"/>
<dbReference type="EMBL" id="JBHSQI010000004">
    <property type="protein sequence ID" value="MFC6153747.1"/>
    <property type="molecule type" value="Genomic_DNA"/>
</dbReference>
<keyword evidence="3" id="KW-1185">Reference proteome</keyword>
<protein>
    <recommendedName>
        <fullName evidence="4">Roadblock/LAMTOR2 domain-containing protein</fullName>
    </recommendedName>
</protein>
<reference evidence="3" key="1">
    <citation type="journal article" date="2019" name="Int. J. Syst. Evol. Microbiol.">
        <title>The Global Catalogue of Microorganisms (GCM) 10K type strain sequencing project: providing services to taxonomists for standard genome sequencing and annotation.</title>
        <authorList>
            <consortium name="The Broad Institute Genomics Platform"/>
            <consortium name="The Broad Institute Genome Sequencing Center for Infectious Disease"/>
            <person name="Wu L."/>
            <person name="Ma J."/>
        </authorList>
    </citation>
    <scope>NUCLEOTIDE SEQUENCE [LARGE SCALE GENOMIC DNA]</scope>
    <source>
        <strain evidence="3">DFY28</strain>
    </source>
</reference>
<organism evidence="2 3">
    <name type="scientific">Nocardioides yefusunii</name>
    <dbReference type="NCBI Taxonomy" id="2500546"/>
    <lineage>
        <taxon>Bacteria</taxon>
        <taxon>Bacillati</taxon>
        <taxon>Actinomycetota</taxon>
        <taxon>Actinomycetes</taxon>
        <taxon>Propionibacteriales</taxon>
        <taxon>Nocardioidaceae</taxon>
        <taxon>Nocardioides</taxon>
    </lineage>
</organism>
<gene>
    <name evidence="2" type="ORF">ACFPWU_08740</name>
</gene>
<evidence type="ECO:0000313" key="2">
    <source>
        <dbReference type="EMBL" id="MFC6153747.1"/>
    </source>
</evidence>
<feature type="region of interest" description="Disordered" evidence="1">
    <location>
        <begin position="1"/>
        <end position="39"/>
    </location>
</feature>
<dbReference type="Gene3D" id="3.30.450.30">
    <property type="entry name" value="Dynein light chain 2a, cytoplasmic"/>
    <property type="match status" value="1"/>
</dbReference>
<accession>A0ABW1QXQ2</accession>
<evidence type="ECO:0000313" key="3">
    <source>
        <dbReference type="Proteomes" id="UP001596098"/>
    </source>
</evidence>
<sequence length="188" mass="19437">MPETEAFTDEAPASTVDLLGQSTAPPLPSRTPDGSRPKVMGLQGTALEVRRRQAAMDPRHRGAAPIPATLLDLQPAIGEILEALATRLDGFRSAVVATHDGAAVAHVGVSAEEAEALAVSTSRLCDGLGLPPDALDVATVTLVTGDMVAVVHAPRPEAGLLLRITLQETVLGLAIVHAQRTAKEILSA</sequence>